<dbReference type="Proteomes" id="UP001172737">
    <property type="component" value="Unassembled WGS sequence"/>
</dbReference>
<gene>
    <name evidence="5" type="ORF">QQX10_00945</name>
</gene>
<dbReference type="AlphaFoldDB" id="A0AAW7M0N3"/>
<dbReference type="InterPro" id="IPR002130">
    <property type="entry name" value="Cyclophilin-type_PPIase_dom"/>
</dbReference>
<comment type="function">
    <text evidence="1">PPIases accelerate the folding of proteins. It catalyzes the cis-trans isomerization of proline imidic peptide bonds in oligopeptides.</text>
</comment>
<evidence type="ECO:0000256" key="2">
    <source>
        <dbReference type="SAM" id="MobiDB-lite"/>
    </source>
</evidence>
<evidence type="ECO:0000313" key="5">
    <source>
        <dbReference type="EMBL" id="MDN4486729.1"/>
    </source>
</evidence>
<dbReference type="Pfam" id="PF00160">
    <property type="entry name" value="Pro_isomerase"/>
    <property type="match status" value="1"/>
</dbReference>
<dbReference type="EC" id="5.2.1.8" evidence="5"/>
<keyword evidence="3" id="KW-0812">Transmembrane</keyword>
<dbReference type="InterPro" id="IPR029000">
    <property type="entry name" value="Cyclophilin-like_dom_sf"/>
</dbReference>
<dbReference type="GO" id="GO:0003755">
    <property type="term" value="F:peptidyl-prolyl cis-trans isomerase activity"/>
    <property type="evidence" value="ECO:0007669"/>
    <property type="project" value="UniProtKB-EC"/>
</dbReference>
<dbReference type="EMBL" id="JAUHPX010000001">
    <property type="protein sequence ID" value="MDN4486729.1"/>
    <property type="molecule type" value="Genomic_DNA"/>
</dbReference>
<accession>A0AAW7M0N3</accession>
<sequence length="275" mass="27835">MTTKKQARAQAAKKQQHYEARRAAKEARKQRVIRITAILVIAGLVLGGGLAVILVALQANSSDASTAAASEPSATATSGTSTDDAVDVADGEEMTGWAVSPEPPDPATAEGATWTATVSTNQGDLVVELDGAAAPQAVASFLALAGDGYFDGTDCHRLTTAGIYVLQCGDPTGTGTGGPAYRFGPVENAPADDVYPAGTLAMARVGGDGESMGSQFFLVYEDSTIPADAAGGYTVFGHVVDGLDIVDRVAAAGTITGDTDGRPALSVIVNEVSVS</sequence>
<dbReference type="RefSeq" id="WP_301144314.1">
    <property type="nucleotide sequence ID" value="NZ_JAUHPX010000001.1"/>
</dbReference>
<evidence type="ECO:0000256" key="1">
    <source>
        <dbReference type="ARBA" id="ARBA00002388"/>
    </source>
</evidence>
<evidence type="ECO:0000313" key="6">
    <source>
        <dbReference type="Proteomes" id="UP001172737"/>
    </source>
</evidence>
<dbReference type="Gene3D" id="2.40.100.10">
    <property type="entry name" value="Cyclophilin-like"/>
    <property type="match status" value="1"/>
</dbReference>
<keyword evidence="6" id="KW-1185">Reference proteome</keyword>
<protein>
    <submittedName>
        <fullName evidence="5">Peptidylprolyl isomerase</fullName>
        <ecNumber evidence="5">5.2.1.8</ecNumber>
    </submittedName>
</protein>
<feature type="transmembrane region" description="Helical" evidence="3">
    <location>
        <begin position="32"/>
        <end position="57"/>
    </location>
</feature>
<dbReference type="PANTHER" id="PTHR45625">
    <property type="entry name" value="PEPTIDYL-PROLYL CIS-TRANS ISOMERASE-RELATED"/>
    <property type="match status" value="1"/>
</dbReference>
<dbReference type="InterPro" id="IPR044666">
    <property type="entry name" value="Cyclophilin_A-like"/>
</dbReference>
<dbReference type="SUPFAM" id="SSF50891">
    <property type="entry name" value="Cyclophilin-like"/>
    <property type="match status" value="1"/>
</dbReference>
<feature type="domain" description="PPIase cyclophilin-type" evidence="4">
    <location>
        <begin position="123"/>
        <end position="274"/>
    </location>
</feature>
<dbReference type="PROSITE" id="PS50072">
    <property type="entry name" value="CSA_PPIASE_2"/>
    <property type="match status" value="1"/>
</dbReference>
<keyword evidence="3" id="KW-0472">Membrane</keyword>
<name>A0AAW7M0N3_9MICO</name>
<evidence type="ECO:0000256" key="3">
    <source>
        <dbReference type="SAM" id="Phobius"/>
    </source>
</evidence>
<feature type="region of interest" description="Disordered" evidence="2">
    <location>
        <begin position="1"/>
        <end position="23"/>
    </location>
</feature>
<comment type="caution">
    <text evidence="5">The sequence shown here is derived from an EMBL/GenBank/DDBJ whole genome shotgun (WGS) entry which is preliminary data.</text>
</comment>
<organism evidence="5 6">
    <name type="scientific">Demequina lignilytica</name>
    <dbReference type="NCBI Taxonomy" id="3051663"/>
    <lineage>
        <taxon>Bacteria</taxon>
        <taxon>Bacillati</taxon>
        <taxon>Actinomycetota</taxon>
        <taxon>Actinomycetes</taxon>
        <taxon>Micrococcales</taxon>
        <taxon>Demequinaceae</taxon>
        <taxon>Demequina</taxon>
    </lineage>
</organism>
<dbReference type="PANTHER" id="PTHR45625:SF3">
    <property type="entry name" value="PEPTIDYL-PROLYL CIS-TRANS ISOMERASE B-RELATED"/>
    <property type="match status" value="1"/>
</dbReference>
<proteinExistence type="predicted"/>
<evidence type="ECO:0000259" key="4">
    <source>
        <dbReference type="PROSITE" id="PS50072"/>
    </source>
</evidence>
<reference evidence="5" key="1">
    <citation type="submission" date="2023-06" db="EMBL/GenBank/DDBJ databases">
        <title>Sysu t00039.</title>
        <authorList>
            <person name="Gao L."/>
            <person name="Fang B.-Z."/>
            <person name="Li W.-J."/>
        </authorList>
    </citation>
    <scope>NUCLEOTIDE SEQUENCE</scope>
    <source>
        <strain evidence="5">SYSU T00039</strain>
    </source>
</reference>
<keyword evidence="5" id="KW-0413">Isomerase</keyword>
<keyword evidence="3" id="KW-1133">Transmembrane helix</keyword>